<evidence type="ECO:0000256" key="4">
    <source>
        <dbReference type="ARBA" id="ARBA00022723"/>
    </source>
</evidence>
<dbReference type="AlphaFoldDB" id="A0A139BUJ3"/>
<gene>
    <name evidence="8" type="primary">tadA</name>
    <name evidence="10" type="ORF">AWT59_1231</name>
</gene>
<evidence type="ECO:0000256" key="3">
    <source>
        <dbReference type="ARBA" id="ARBA00022694"/>
    </source>
</evidence>
<keyword evidence="3 8" id="KW-0819">tRNA processing</keyword>
<comment type="function">
    <text evidence="8">Catalyzes the deamination of adenosine to inosine at the wobble position 34 of tRNA(Arg2).</text>
</comment>
<dbReference type="EMBL" id="LSLI01000023">
    <property type="protein sequence ID" value="KXS32636.1"/>
    <property type="molecule type" value="Genomic_DNA"/>
</dbReference>
<keyword evidence="6 8" id="KW-0862">Zinc</keyword>
<dbReference type="InterPro" id="IPR016193">
    <property type="entry name" value="Cytidine_deaminase-like"/>
</dbReference>
<keyword evidence="4 8" id="KW-0479">Metal-binding</keyword>
<dbReference type="EC" id="3.5.4.33" evidence="8"/>
<evidence type="ECO:0000256" key="8">
    <source>
        <dbReference type="HAMAP-Rule" id="MF_00972"/>
    </source>
</evidence>
<comment type="subunit">
    <text evidence="2 8">Homodimer.</text>
</comment>
<feature type="binding site" evidence="8">
    <location>
        <position position="96"/>
    </location>
    <ligand>
        <name>Zn(2+)</name>
        <dbReference type="ChEBI" id="CHEBI:29105"/>
        <note>catalytic</note>
    </ligand>
</feature>
<comment type="caution">
    <text evidence="10">The sequence shown here is derived from an EMBL/GenBank/DDBJ whole genome shotgun (WGS) entry which is preliminary data.</text>
</comment>
<protein>
    <recommendedName>
        <fullName evidence="8">tRNA-specific adenosine deaminase</fullName>
        <ecNumber evidence="8">3.5.4.33</ecNumber>
    </recommendedName>
</protein>
<feature type="active site" description="Proton donor" evidence="8">
    <location>
        <position position="98"/>
    </location>
</feature>
<sequence>MSDGCILVKNRVKGKHLRALVKPPQLCYGCRPFFQVAFLTKIIVMTDADYMRLALELAKQAQAAGEVPVGAVVVKDGEIIGRGYNAPISRHDPSAHAEMLALRDAAQQTGNYRLTGCELFVTLEPCLMCAGAVMHARVARLVYGASDPKTGACGSVLDVFAGTRLNHHAEVVAGVLAGECGAMLSNFFALRRLQQQKQS</sequence>
<dbReference type="InterPro" id="IPR028883">
    <property type="entry name" value="tRNA_aden_deaminase"/>
</dbReference>
<dbReference type="CDD" id="cd01285">
    <property type="entry name" value="nucleoside_deaminase"/>
    <property type="match status" value="1"/>
</dbReference>
<dbReference type="PROSITE" id="PS51747">
    <property type="entry name" value="CYT_DCMP_DEAMINASES_2"/>
    <property type="match status" value="1"/>
</dbReference>
<dbReference type="InterPro" id="IPR002125">
    <property type="entry name" value="CMP_dCMP_dom"/>
</dbReference>
<evidence type="ECO:0000256" key="5">
    <source>
        <dbReference type="ARBA" id="ARBA00022801"/>
    </source>
</evidence>
<evidence type="ECO:0000313" key="10">
    <source>
        <dbReference type="EMBL" id="KXS32636.1"/>
    </source>
</evidence>
<comment type="similarity">
    <text evidence="1">Belongs to the cytidine and deoxycytidylate deaminase family. ADAT2 subfamily.</text>
</comment>
<dbReference type="SUPFAM" id="SSF53927">
    <property type="entry name" value="Cytidine deaminase-like"/>
    <property type="match status" value="1"/>
</dbReference>
<dbReference type="PATRIC" id="fig|1796491.3.peg.1345"/>
<accession>A0A139BUJ3</accession>
<keyword evidence="5 8" id="KW-0378">Hydrolase</keyword>
<dbReference type="GO" id="GO:0008270">
    <property type="term" value="F:zinc ion binding"/>
    <property type="evidence" value="ECO:0007669"/>
    <property type="project" value="UniProtKB-UniRule"/>
</dbReference>
<evidence type="ECO:0000256" key="6">
    <source>
        <dbReference type="ARBA" id="ARBA00022833"/>
    </source>
</evidence>
<dbReference type="Pfam" id="PF00383">
    <property type="entry name" value="dCMP_cyt_deam_1"/>
    <property type="match status" value="1"/>
</dbReference>
<evidence type="ECO:0000313" key="11">
    <source>
        <dbReference type="Proteomes" id="UP000070578"/>
    </source>
</evidence>
<dbReference type="GO" id="GO:0052717">
    <property type="term" value="F:tRNA-specific adenosine-34 deaminase activity"/>
    <property type="evidence" value="ECO:0007669"/>
    <property type="project" value="UniProtKB-UniRule"/>
</dbReference>
<dbReference type="PROSITE" id="PS00903">
    <property type="entry name" value="CYT_DCMP_DEAMINASES_1"/>
    <property type="match status" value="1"/>
</dbReference>
<name>A0A139BUJ3_9PROT</name>
<organism evidence="10 11">
    <name type="scientific">Candidatus Gallionella acididurans</name>
    <dbReference type="NCBI Taxonomy" id="1796491"/>
    <lineage>
        <taxon>Bacteria</taxon>
        <taxon>Pseudomonadati</taxon>
        <taxon>Pseudomonadota</taxon>
        <taxon>Betaproteobacteria</taxon>
        <taxon>Nitrosomonadales</taxon>
        <taxon>Gallionellaceae</taxon>
        <taxon>Gallionella</taxon>
    </lineage>
</organism>
<dbReference type="HAMAP" id="MF_00972">
    <property type="entry name" value="tRNA_aden_deaminase"/>
    <property type="match status" value="1"/>
</dbReference>
<dbReference type="Proteomes" id="UP000070578">
    <property type="component" value="Unassembled WGS sequence"/>
</dbReference>
<dbReference type="Gene3D" id="3.40.140.10">
    <property type="entry name" value="Cytidine Deaminase, domain 2"/>
    <property type="match status" value="1"/>
</dbReference>
<evidence type="ECO:0000256" key="2">
    <source>
        <dbReference type="ARBA" id="ARBA00011738"/>
    </source>
</evidence>
<feature type="binding site" evidence="8">
    <location>
        <position position="129"/>
    </location>
    <ligand>
        <name>Zn(2+)</name>
        <dbReference type="ChEBI" id="CHEBI:29105"/>
        <note>catalytic</note>
    </ligand>
</feature>
<dbReference type="PANTHER" id="PTHR11079">
    <property type="entry name" value="CYTOSINE DEAMINASE FAMILY MEMBER"/>
    <property type="match status" value="1"/>
</dbReference>
<feature type="binding site" evidence="8">
    <location>
        <position position="126"/>
    </location>
    <ligand>
        <name>Zn(2+)</name>
        <dbReference type="ChEBI" id="CHEBI:29105"/>
        <note>catalytic</note>
    </ligand>
</feature>
<comment type="cofactor">
    <cofactor evidence="8">
        <name>Zn(2+)</name>
        <dbReference type="ChEBI" id="CHEBI:29105"/>
    </cofactor>
    <text evidence="8">Binds 1 zinc ion per subunit.</text>
</comment>
<dbReference type="FunFam" id="3.40.140.10:FF:000005">
    <property type="entry name" value="tRNA-specific adenosine deaminase"/>
    <property type="match status" value="1"/>
</dbReference>
<feature type="domain" description="CMP/dCMP-type deaminase" evidence="9">
    <location>
        <begin position="45"/>
        <end position="156"/>
    </location>
</feature>
<reference evidence="10 11" key="2">
    <citation type="submission" date="2016-03" db="EMBL/GenBank/DDBJ databases">
        <title>New uncultured bacterium of the family Gallionellaceae from acid mine drainage: description and reconstruction of genome based on metagenomic analysis of microbial community.</title>
        <authorList>
            <person name="Kadnikov V."/>
            <person name="Ivasenko D."/>
            <person name="Beletsky A."/>
            <person name="Mardanov A."/>
            <person name="Danilova E."/>
            <person name="Pimenov N."/>
            <person name="Karnachuk O."/>
            <person name="Ravin N."/>
        </authorList>
    </citation>
    <scope>NUCLEOTIDE SEQUENCE [LARGE SCALE GENOMIC DNA]</scope>
    <source>
        <strain evidence="10">ShG14-8</strain>
    </source>
</reference>
<dbReference type="NCBIfam" id="NF008113">
    <property type="entry name" value="PRK10860.1"/>
    <property type="match status" value="1"/>
</dbReference>
<evidence type="ECO:0000256" key="7">
    <source>
        <dbReference type="ARBA" id="ARBA00048045"/>
    </source>
</evidence>
<dbReference type="InterPro" id="IPR016192">
    <property type="entry name" value="APOBEC/CMP_deaminase_Zn-bd"/>
</dbReference>
<dbReference type="GO" id="GO:0002100">
    <property type="term" value="P:tRNA wobble adenosine to inosine editing"/>
    <property type="evidence" value="ECO:0007669"/>
    <property type="project" value="UniProtKB-UniRule"/>
</dbReference>
<evidence type="ECO:0000256" key="1">
    <source>
        <dbReference type="ARBA" id="ARBA00010669"/>
    </source>
</evidence>
<dbReference type="PANTHER" id="PTHR11079:SF202">
    <property type="entry name" value="TRNA-SPECIFIC ADENOSINE DEAMINASE"/>
    <property type="match status" value="1"/>
</dbReference>
<proteinExistence type="inferred from homology"/>
<reference evidence="10 11" key="1">
    <citation type="submission" date="2016-02" db="EMBL/GenBank/DDBJ databases">
        <authorList>
            <person name="Wen L."/>
            <person name="He K."/>
            <person name="Yang H."/>
        </authorList>
    </citation>
    <scope>NUCLEOTIDE SEQUENCE [LARGE SCALE GENOMIC DNA]</scope>
    <source>
        <strain evidence="10">ShG14-8</strain>
    </source>
</reference>
<evidence type="ECO:0000259" key="9">
    <source>
        <dbReference type="PROSITE" id="PS51747"/>
    </source>
</evidence>
<comment type="catalytic activity">
    <reaction evidence="7 8">
        <text>adenosine(34) in tRNA + H2O + H(+) = inosine(34) in tRNA + NH4(+)</text>
        <dbReference type="Rhea" id="RHEA:43168"/>
        <dbReference type="Rhea" id="RHEA-COMP:10373"/>
        <dbReference type="Rhea" id="RHEA-COMP:10374"/>
        <dbReference type="ChEBI" id="CHEBI:15377"/>
        <dbReference type="ChEBI" id="CHEBI:15378"/>
        <dbReference type="ChEBI" id="CHEBI:28938"/>
        <dbReference type="ChEBI" id="CHEBI:74411"/>
        <dbReference type="ChEBI" id="CHEBI:82852"/>
        <dbReference type="EC" id="3.5.4.33"/>
    </reaction>
</comment>